<keyword evidence="4 7" id="KW-0808">Transferase</keyword>
<dbReference type="EMBL" id="QZKU01000039">
    <property type="protein sequence ID" value="RJP24172.1"/>
    <property type="molecule type" value="Genomic_DNA"/>
</dbReference>
<keyword evidence="5" id="KW-0663">Pyridoxal phosphate</keyword>
<evidence type="ECO:0000256" key="2">
    <source>
        <dbReference type="ARBA" id="ARBA00007441"/>
    </source>
</evidence>
<organism evidence="7 8">
    <name type="scientific">Abyssobacteria bacterium (strain SURF_5)</name>
    <dbReference type="NCBI Taxonomy" id="2093360"/>
    <lineage>
        <taxon>Bacteria</taxon>
        <taxon>Pseudomonadati</taxon>
        <taxon>Candidatus Hydrogenedentota</taxon>
        <taxon>Candidatus Abyssobacteria</taxon>
    </lineage>
</organism>
<comment type="cofactor">
    <cofactor evidence="1">
        <name>pyridoxal 5'-phosphate</name>
        <dbReference type="ChEBI" id="CHEBI:597326"/>
    </cofactor>
</comment>
<proteinExistence type="inferred from homology"/>
<dbReference type="GO" id="GO:0008483">
    <property type="term" value="F:transaminase activity"/>
    <property type="evidence" value="ECO:0007669"/>
    <property type="project" value="UniProtKB-KW"/>
</dbReference>
<dbReference type="InterPro" id="IPR015422">
    <property type="entry name" value="PyrdxlP-dep_Trfase_small"/>
</dbReference>
<dbReference type="Pfam" id="PF00155">
    <property type="entry name" value="Aminotran_1_2"/>
    <property type="match status" value="1"/>
</dbReference>
<accession>A0A3A4NYY2</accession>
<sequence length="393" mass="42973">MALSERARCLKPSSTLAITAKAKAMRAEGINVIGFGAGEPDFDTPDHIKAAAIQAIKEGFTKYTDASGMPELKDAVAAKFRRDNGIDYERAEITIGCGAKQLIYNIFQVVCDPGDEVLIPSPFWVSYPEQVCLTGGIPSFVQTRNFKMTSDQFESAITPKSKLLVLNSPSNPTGAVYSRKELEAIGEVALRHRILILSDECYERILYDGNEHHSIASFDKGLKDLTFTVNAVSKTYSMTGWRIGYAGGPASYIKAIGNMTSQSTSNPCSISQKASIAALTGDYALVEVMLKEFDKRRRILSEGLNELLQDDTPPPAGAFYYFPSISFFVDRKLRGITIRTADDFCKVLLDVARVAAVPGTDFGDSTRVRFSFATSEKNIGEGLSRISDCVREA</sequence>
<evidence type="ECO:0000259" key="6">
    <source>
        <dbReference type="Pfam" id="PF00155"/>
    </source>
</evidence>
<comment type="caution">
    <text evidence="7">The sequence shown here is derived from an EMBL/GenBank/DDBJ whole genome shotgun (WGS) entry which is preliminary data.</text>
</comment>
<gene>
    <name evidence="7" type="ORF">C4520_04590</name>
</gene>
<dbReference type="GO" id="GO:0030170">
    <property type="term" value="F:pyridoxal phosphate binding"/>
    <property type="evidence" value="ECO:0007669"/>
    <property type="project" value="InterPro"/>
</dbReference>
<evidence type="ECO:0000313" key="7">
    <source>
        <dbReference type="EMBL" id="RJP24172.1"/>
    </source>
</evidence>
<evidence type="ECO:0000256" key="4">
    <source>
        <dbReference type="ARBA" id="ARBA00022679"/>
    </source>
</evidence>
<dbReference type="Gene3D" id="3.90.1150.10">
    <property type="entry name" value="Aspartate Aminotransferase, domain 1"/>
    <property type="match status" value="1"/>
</dbReference>
<evidence type="ECO:0000313" key="8">
    <source>
        <dbReference type="Proteomes" id="UP000265882"/>
    </source>
</evidence>
<dbReference type="AlphaFoldDB" id="A0A3A4NYY2"/>
<comment type="similarity">
    <text evidence="2">Belongs to the class-I pyridoxal-phosphate-dependent aminotransferase family.</text>
</comment>
<name>A0A3A4NYY2_ABYX5</name>
<dbReference type="PANTHER" id="PTHR46383">
    <property type="entry name" value="ASPARTATE AMINOTRANSFERASE"/>
    <property type="match status" value="1"/>
</dbReference>
<dbReference type="GO" id="GO:0006520">
    <property type="term" value="P:amino acid metabolic process"/>
    <property type="evidence" value="ECO:0007669"/>
    <property type="project" value="InterPro"/>
</dbReference>
<evidence type="ECO:0000256" key="3">
    <source>
        <dbReference type="ARBA" id="ARBA00022576"/>
    </source>
</evidence>
<dbReference type="Gene3D" id="3.40.640.10">
    <property type="entry name" value="Type I PLP-dependent aspartate aminotransferase-like (Major domain)"/>
    <property type="match status" value="1"/>
</dbReference>
<dbReference type="SUPFAM" id="SSF53383">
    <property type="entry name" value="PLP-dependent transferases"/>
    <property type="match status" value="1"/>
</dbReference>
<evidence type="ECO:0000256" key="5">
    <source>
        <dbReference type="ARBA" id="ARBA00022898"/>
    </source>
</evidence>
<dbReference type="FunFam" id="3.40.640.10:FF:000033">
    <property type="entry name" value="Aspartate aminotransferase"/>
    <property type="match status" value="1"/>
</dbReference>
<evidence type="ECO:0000256" key="1">
    <source>
        <dbReference type="ARBA" id="ARBA00001933"/>
    </source>
</evidence>
<keyword evidence="3 7" id="KW-0032">Aminotransferase</keyword>
<dbReference type="InterPro" id="IPR004839">
    <property type="entry name" value="Aminotransferase_I/II_large"/>
</dbReference>
<dbReference type="InterPro" id="IPR050596">
    <property type="entry name" value="AspAT/PAT-like"/>
</dbReference>
<dbReference type="InterPro" id="IPR015421">
    <property type="entry name" value="PyrdxlP-dep_Trfase_major"/>
</dbReference>
<dbReference type="CDD" id="cd00609">
    <property type="entry name" value="AAT_like"/>
    <property type="match status" value="1"/>
</dbReference>
<dbReference type="InterPro" id="IPR015424">
    <property type="entry name" value="PyrdxlP-dep_Trfase"/>
</dbReference>
<dbReference type="PANTHER" id="PTHR46383:SF1">
    <property type="entry name" value="ASPARTATE AMINOTRANSFERASE"/>
    <property type="match status" value="1"/>
</dbReference>
<feature type="domain" description="Aminotransferase class I/classII large" evidence="6">
    <location>
        <begin position="31"/>
        <end position="386"/>
    </location>
</feature>
<protein>
    <submittedName>
        <fullName evidence="7">Pyridoxal phosphate-dependent aminotransferase</fullName>
    </submittedName>
</protein>
<dbReference type="Proteomes" id="UP000265882">
    <property type="component" value="Unassembled WGS sequence"/>
</dbReference>
<reference evidence="7 8" key="1">
    <citation type="journal article" date="2017" name="ISME J.">
        <title>Energy and carbon metabolisms in a deep terrestrial subsurface fluid microbial community.</title>
        <authorList>
            <person name="Momper L."/>
            <person name="Jungbluth S.P."/>
            <person name="Lee M.D."/>
            <person name="Amend J.P."/>
        </authorList>
    </citation>
    <scope>NUCLEOTIDE SEQUENCE [LARGE SCALE GENOMIC DNA]</scope>
    <source>
        <strain evidence="7">SURF_5</strain>
    </source>
</reference>